<evidence type="ECO:0000256" key="11">
    <source>
        <dbReference type="RuleBase" id="RU368036"/>
    </source>
</evidence>
<evidence type="ECO:0000256" key="3">
    <source>
        <dbReference type="ARBA" id="ARBA00009381"/>
    </source>
</evidence>
<keyword evidence="5 11" id="KW-0378">Hydrolase</keyword>
<comment type="catalytic activity">
    <reaction evidence="1 11">
        <text>an S-substituted glutathione + H2O = an S-substituted L-cysteinylglycine + L-glutamate</text>
        <dbReference type="Rhea" id="RHEA:59468"/>
        <dbReference type="ChEBI" id="CHEBI:15377"/>
        <dbReference type="ChEBI" id="CHEBI:29985"/>
        <dbReference type="ChEBI" id="CHEBI:90779"/>
        <dbReference type="ChEBI" id="CHEBI:143103"/>
        <dbReference type="EC" id="3.4.19.13"/>
    </reaction>
</comment>
<reference evidence="13 14" key="1">
    <citation type="journal article" date="2011" name="Front. Microbiol.">
        <title>Genomic signatures of strain selection and enhancement in Bacillus atrophaeus var. globigii, a historical biowarfare simulant.</title>
        <authorList>
            <person name="Gibbons H.S."/>
            <person name="Broomall S.M."/>
            <person name="McNew L.A."/>
            <person name="Daligault H."/>
            <person name="Chapman C."/>
            <person name="Bruce D."/>
            <person name="Karavis M."/>
            <person name="Krepps M."/>
            <person name="McGregor P.A."/>
            <person name="Hong C."/>
            <person name="Park K.H."/>
            <person name="Akmal A."/>
            <person name="Feldman A."/>
            <person name="Lin J.S."/>
            <person name="Chang W.E."/>
            <person name="Higgs B.W."/>
            <person name="Demirev P."/>
            <person name="Lindquist J."/>
            <person name="Liem A."/>
            <person name="Fochler E."/>
            <person name="Read T.D."/>
            <person name="Tapia R."/>
            <person name="Johnson S."/>
            <person name="Bishop-Lilly K.A."/>
            <person name="Detter C."/>
            <person name="Han C."/>
            <person name="Sozhamannan S."/>
            <person name="Rosenzweig C.N."/>
            <person name="Skowronski E.W."/>
        </authorList>
    </citation>
    <scope>NUCLEOTIDE SEQUENCE [LARGE SCALE GENOMIC DNA]</scope>
    <source>
        <strain evidence="13 14">PIT1</strain>
    </source>
</reference>
<feature type="binding site" evidence="10">
    <location>
        <position position="129"/>
    </location>
    <ligand>
        <name>L-glutamate</name>
        <dbReference type="ChEBI" id="CHEBI:29985"/>
    </ligand>
</feature>
<dbReference type="Proteomes" id="UP000288279">
    <property type="component" value="Unassembled WGS sequence"/>
</dbReference>
<feature type="compositionally biased region" description="Basic and acidic residues" evidence="12">
    <location>
        <begin position="579"/>
        <end position="598"/>
    </location>
</feature>
<feature type="active site" description="Nucleophile" evidence="9">
    <location>
        <position position="416"/>
    </location>
</feature>
<dbReference type="GO" id="GO:0006750">
    <property type="term" value="P:glutathione biosynthetic process"/>
    <property type="evidence" value="ECO:0007669"/>
    <property type="project" value="UniProtKB-KW"/>
</dbReference>
<dbReference type="SUPFAM" id="SSF56235">
    <property type="entry name" value="N-terminal nucleophile aminohydrolases (Ntn hydrolases)"/>
    <property type="match status" value="1"/>
</dbReference>
<dbReference type="EMBL" id="PIQG01000001">
    <property type="protein sequence ID" value="RUO79286.1"/>
    <property type="molecule type" value="Genomic_DNA"/>
</dbReference>
<comment type="similarity">
    <text evidence="3 11">Belongs to the gamma-glutamyltransferase family.</text>
</comment>
<comment type="PTM">
    <text evidence="11">Cleaved by autocatalysis into a large and a small subunit.</text>
</comment>
<dbReference type="AlphaFoldDB" id="A0A432ZN45"/>
<evidence type="ECO:0000313" key="13">
    <source>
        <dbReference type="EMBL" id="RUO79286.1"/>
    </source>
</evidence>
<comment type="subunit">
    <text evidence="11">This enzyme consists of two polypeptide chains, which are synthesized in precursor form from a single polypeptide.</text>
</comment>
<comment type="caution">
    <text evidence="13">The sequence shown here is derived from an EMBL/GenBank/DDBJ whole genome shotgun (WGS) entry which is preliminary data.</text>
</comment>
<keyword evidence="4 11" id="KW-0808">Transferase</keyword>
<dbReference type="Pfam" id="PF01019">
    <property type="entry name" value="G_glu_transpept"/>
    <property type="match status" value="1"/>
</dbReference>
<keyword evidence="11" id="KW-0317">Glutathione biosynthesis</keyword>
<evidence type="ECO:0000256" key="7">
    <source>
        <dbReference type="ARBA" id="ARBA00023315"/>
    </source>
</evidence>
<feature type="binding site" evidence="10">
    <location>
        <position position="504"/>
    </location>
    <ligand>
        <name>L-glutamate</name>
        <dbReference type="ChEBI" id="CHEBI:29985"/>
    </ligand>
</feature>
<dbReference type="UniPathway" id="UPA00204"/>
<dbReference type="GO" id="GO:0006751">
    <property type="term" value="P:glutathione catabolic process"/>
    <property type="evidence" value="ECO:0007669"/>
    <property type="project" value="UniProtKB-UniRule"/>
</dbReference>
<dbReference type="GO" id="GO:0103068">
    <property type="term" value="F:leukotriene C4 gamma-glutamyl transferase activity"/>
    <property type="evidence" value="ECO:0007669"/>
    <property type="project" value="UniProtKB-EC"/>
</dbReference>
<dbReference type="GO" id="GO:0036374">
    <property type="term" value="F:glutathione hydrolase activity"/>
    <property type="evidence" value="ECO:0007669"/>
    <property type="project" value="UniProtKB-UniRule"/>
</dbReference>
<evidence type="ECO:0000256" key="5">
    <source>
        <dbReference type="ARBA" id="ARBA00022801"/>
    </source>
</evidence>
<dbReference type="InterPro" id="IPR000101">
    <property type="entry name" value="GGT_peptidase"/>
</dbReference>
<dbReference type="InterPro" id="IPR051792">
    <property type="entry name" value="GGT_bact"/>
</dbReference>
<evidence type="ECO:0000313" key="14">
    <source>
        <dbReference type="Proteomes" id="UP000288279"/>
    </source>
</evidence>
<dbReference type="OrthoDB" id="5297205at2"/>
<dbReference type="Gene3D" id="1.10.246.130">
    <property type="match status" value="1"/>
</dbReference>
<keyword evidence="6 11" id="KW-0865">Zymogen</keyword>
<evidence type="ECO:0000256" key="2">
    <source>
        <dbReference type="ARBA" id="ARBA00001089"/>
    </source>
</evidence>
<evidence type="ECO:0000256" key="1">
    <source>
        <dbReference type="ARBA" id="ARBA00001049"/>
    </source>
</evidence>
<dbReference type="PANTHER" id="PTHR43199:SF1">
    <property type="entry name" value="GLUTATHIONE HYDROLASE PROENZYME"/>
    <property type="match status" value="1"/>
</dbReference>
<accession>A0A432ZN45</accession>
<dbReference type="InterPro" id="IPR029055">
    <property type="entry name" value="Ntn_hydrolases_N"/>
</dbReference>
<keyword evidence="14" id="KW-1185">Reference proteome</keyword>
<dbReference type="EC" id="2.3.2.2" evidence="11"/>
<gene>
    <name evidence="13" type="primary">ggt</name>
    <name evidence="13" type="ORF">CWI83_01875</name>
</gene>
<evidence type="ECO:0000256" key="10">
    <source>
        <dbReference type="PIRSR" id="PIRSR600101-2"/>
    </source>
</evidence>
<dbReference type="Gene3D" id="3.60.20.40">
    <property type="match status" value="1"/>
</dbReference>
<organism evidence="13 14">
    <name type="scientific">Pseudidiomarina taiwanensis</name>
    <dbReference type="NCBI Taxonomy" id="337250"/>
    <lineage>
        <taxon>Bacteria</taxon>
        <taxon>Pseudomonadati</taxon>
        <taxon>Pseudomonadota</taxon>
        <taxon>Gammaproteobacteria</taxon>
        <taxon>Alteromonadales</taxon>
        <taxon>Idiomarinaceae</taxon>
        <taxon>Pseudidiomarina</taxon>
    </lineage>
</organism>
<keyword evidence="7 11" id="KW-0012">Acyltransferase</keyword>
<evidence type="ECO:0000256" key="6">
    <source>
        <dbReference type="ARBA" id="ARBA00023145"/>
    </source>
</evidence>
<feature type="binding site" evidence="10">
    <location>
        <begin position="480"/>
        <end position="481"/>
    </location>
    <ligand>
        <name>L-glutamate</name>
        <dbReference type="ChEBI" id="CHEBI:29985"/>
    </ligand>
</feature>
<evidence type="ECO:0000256" key="4">
    <source>
        <dbReference type="ARBA" id="ARBA00022679"/>
    </source>
</evidence>
<dbReference type="InterPro" id="IPR043137">
    <property type="entry name" value="GGT_ssub_C"/>
</dbReference>
<sequence length="598" mass="63926">MSLSLFVFVSKGGFVLRLSLLVSSISLLLLGCQPAVQDSAQVAADPEATTAVVAKQKVVRDNYMVAAATADATEAGARILAAGGTAIDAAVAVQAMLTLTEPQSSGIGGGAFILYWDQAEQKLYTIDARETAPAAATPKLFYDAEGNPPSSFWGAVIGGRSVGAPGVIRGLELAHQEFGQLPWADLFSDTIAKAENGFVVGERLAQLLQLEINPGLRTSPTAKDYFYPNDQPLAAGTIKRNPEFAHTLRLIAEQGADAFYQGEIAAEIVKAVSEDPRAQGLLSLADLSNYQAKFREPVCNGYRVYQVCGMGPPSSGGVTVLQILGILESFEISELEPNSSEFVHLFTQASRLAFADRNRYLADQDFIDVPIQNMLDKGYLAERAGLISETDMGKAAAGEFTAYVRADDQSPEFPNTSHFSIVDQYGNAVAMTTSIEMGFGSTVMAAGFLLNNQLTDFSVIPVVDEKLVANRVEAGKRPRSSMSPTMVFSRDGSRLQHVIGSPGGSRIINYVALSLIGLMDWQQDVQTAIDMPRITNRNTRTALEQGTVAEELKAELEARGHEVEVRDLNSGLHGISLRPDGKLEGGADPRREGAVAGG</sequence>
<evidence type="ECO:0000256" key="8">
    <source>
        <dbReference type="ARBA" id="ARBA00047417"/>
    </source>
</evidence>
<dbReference type="EC" id="3.4.19.13" evidence="11"/>
<dbReference type="PRINTS" id="PR01210">
    <property type="entry name" value="GGTRANSPTASE"/>
</dbReference>
<name>A0A432ZN45_9GAMM</name>
<dbReference type="PANTHER" id="PTHR43199">
    <property type="entry name" value="GLUTATHIONE HYDROLASE"/>
    <property type="match status" value="1"/>
</dbReference>
<evidence type="ECO:0000256" key="9">
    <source>
        <dbReference type="PIRSR" id="PIRSR600101-1"/>
    </source>
</evidence>
<evidence type="ECO:0000256" key="12">
    <source>
        <dbReference type="SAM" id="MobiDB-lite"/>
    </source>
</evidence>
<dbReference type="InterPro" id="IPR043138">
    <property type="entry name" value="GGT_lsub"/>
</dbReference>
<dbReference type="RefSeq" id="WP_126824944.1">
    <property type="nucleotide sequence ID" value="NZ_PIQG01000001.1"/>
</dbReference>
<feature type="binding site" evidence="10">
    <location>
        <position position="456"/>
    </location>
    <ligand>
        <name>L-glutamate</name>
        <dbReference type="ChEBI" id="CHEBI:29985"/>
    </ligand>
</feature>
<comment type="catalytic activity">
    <reaction evidence="8 11">
        <text>an N-terminal (5-L-glutamyl)-[peptide] + an alpha-amino acid = 5-L-glutamyl amino acid + an N-terminal L-alpha-aminoacyl-[peptide]</text>
        <dbReference type="Rhea" id="RHEA:23904"/>
        <dbReference type="Rhea" id="RHEA-COMP:9780"/>
        <dbReference type="Rhea" id="RHEA-COMP:9795"/>
        <dbReference type="ChEBI" id="CHEBI:77644"/>
        <dbReference type="ChEBI" id="CHEBI:78597"/>
        <dbReference type="ChEBI" id="CHEBI:78599"/>
        <dbReference type="ChEBI" id="CHEBI:78608"/>
        <dbReference type="EC" id="2.3.2.2"/>
    </reaction>
</comment>
<comment type="catalytic activity">
    <reaction evidence="2 11">
        <text>glutathione + H2O = L-cysteinylglycine + L-glutamate</text>
        <dbReference type="Rhea" id="RHEA:28807"/>
        <dbReference type="ChEBI" id="CHEBI:15377"/>
        <dbReference type="ChEBI" id="CHEBI:29985"/>
        <dbReference type="ChEBI" id="CHEBI:57925"/>
        <dbReference type="ChEBI" id="CHEBI:61694"/>
        <dbReference type="EC" id="3.4.19.13"/>
    </reaction>
</comment>
<dbReference type="NCBIfam" id="TIGR00066">
    <property type="entry name" value="g_glut_trans"/>
    <property type="match status" value="1"/>
</dbReference>
<comment type="pathway">
    <text evidence="11">Sulfur metabolism; glutathione metabolism.</text>
</comment>
<proteinExistence type="inferred from homology"/>
<feature type="region of interest" description="Disordered" evidence="12">
    <location>
        <begin position="574"/>
        <end position="598"/>
    </location>
</feature>
<protein>
    <recommendedName>
        <fullName evidence="11">Glutathione hydrolase proenzyme</fullName>
        <ecNumber evidence="11">2.3.2.2</ecNumber>
        <ecNumber evidence="11">3.4.19.13</ecNumber>
    </recommendedName>
    <component>
        <recommendedName>
            <fullName evidence="11">Glutathione hydrolase large chain</fullName>
        </recommendedName>
    </component>
    <component>
        <recommendedName>
            <fullName evidence="11">Glutathione hydrolase small chain</fullName>
        </recommendedName>
    </component>
</protein>